<dbReference type="InterPro" id="IPR006083">
    <property type="entry name" value="PRK/URK"/>
</dbReference>
<dbReference type="OrthoDB" id="738517at2759"/>
<dbReference type="GO" id="GO:0005525">
    <property type="term" value="F:GTP binding"/>
    <property type="evidence" value="ECO:0007669"/>
    <property type="project" value="UniProtKB-KW"/>
</dbReference>
<evidence type="ECO:0000256" key="8">
    <source>
        <dbReference type="ARBA" id="ARBA00022741"/>
    </source>
</evidence>
<dbReference type="FunFam" id="3.40.50.2020:FF:000023">
    <property type="entry name" value="Probable uracil phosphoribosyltransferase"/>
    <property type="match status" value="1"/>
</dbReference>
<dbReference type="GO" id="GO:0044206">
    <property type="term" value="P:UMP salvage"/>
    <property type="evidence" value="ECO:0007669"/>
    <property type="project" value="UniProtKB-UniPathway"/>
</dbReference>
<feature type="compositionally biased region" description="Basic and acidic residues" evidence="11">
    <location>
        <begin position="589"/>
        <end position="600"/>
    </location>
</feature>
<evidence type="ECO:0000256" key="10">
    <source>
        <dbReference type="ARBA" id="ARBA00023134"/>
    </source>
</evidence>
<keyword evidence="7" id="KW-0808">Transferase</keyword>
<reference evidence="14 15" key="1">
    <citation type="submission" date="2016-07" db="EMBL/GenBank/DDBJ databases">
        <title>Pervasive Adenine N6-methylation of Active Genes in Fungi.</title>
        <authorList>
            <consortium name="DOE Joint Genome Institute"/>
            <person name="Mondo S.J."/>
            <person name="Dannebaum R.O."/>
            <person name="Kuo R.C."/>
            <person name="Labutti K."/>
            <person name="Haridas S."/>
            <person name="Kuo A."/>
            <person name="Salamov A."/>
            <person name="Ahrendt S.R."/>
            <person name="Lipzen A."/>
            <person name="Sullivan W."/>
            <person name="Andreopoulos W.B."/>
            <person name="Clum A."/>
            <person name="Lindquist E."/>
            <person name="Daum C."/>
            <person name="Ramamoorthy G.K."/>
            <person name="Gryganskyi A."/>
            <person name="Culley D."/>
            <person name="Magnuson J.K."/>
            <person name="James T.Y."/>
            <person name="O'Malley M.A."/>
            <person name="Stajich J.E."/>
            <person name="Spatafora J.W."/>
            <person name="Visel A."/>
            <person name="Grigoriev I.V."/>
        </authorList>
    </citation>
    <scope>NUCLEOTIDE SEQUENCE [LARGE SCALE GENOMIC DNA]</scope>
    <source>
        <strain evidence="14 15">68-887.2</strain>
    </source>
</reference>
<dbReference type="GO" id="GO:0005524">
    <property type="term" value="F:ATP binding"/>
    <property type="evidence" value="ECO:0007669"/>
    <property type="project" value="InterPro"/>
</dbReference>
<comment type="caution">
    <text evidence="14">The sequence shown here is derived from an EMBL/GenBank/DDBJ whole genome shotgun (WGS) entry which is preliminary data.</text>
</comment>
<keyword evidence="9 14" id="KW-0418">Kinase</keyword>
<dbReference type="AlphaFoldDB" id="A0A1Y2B4A0"/>
<evidence type="ECO:0000256" key="4">
    <source>
        <dbReference type="ARBA" id="ARBA00009516"/>
    </source>
</evidence>
<evidence type="ECO:0000259" key="13">
    <source>
        <dbReference type="Pfam" id="PF14681"/>
    </source>
</evidence>
<dbReference type="Proteomes" id="UP000193986">
    <property type="component" value="Unassembled WGS sequence"/>
</dbReference>
<dbReference type="SUPFAM" id="SSF53271">
    <property type="entry name" value="PRTase-like"/>
    <property type="match status" value="1"/>
</dbReference>
<feature type="domain" description="Phosphoribulokinase/uridine kinase" evidence="12">
    <location>
        <begin position="51"/>
        <end position="236"/>
    </location>
</feature>
<dbReference type="Pfam" id="PF00485">
    <property type="entry name" value="PRK"/>
    <property type="match status" value="1"/>
</dbReference>
<name>A0A1Y2B4A0_9TREE</name>
<gene>
    <name evidence="14" type="ORF">BCR39DRAFT_531590</name>
</gene>
<dbReference type="InParanoid" id="A0A1Y2B4A0"/>
<evidence type="ECO:0000259" key="12">
    <source>
        <dbReference type="Pfam" id="PF00485"/>
    </source>
</evidence>
<dbReference type="Gene3D" id="3.40.50.300">
    <property type="entry name" value="P-loop containing nucleotide triphosphate hydrolases"/>
    <property type="match status" value="1"/>
</dbReference>
<dbReference type="GO" id="GO:0016757">
    <property type="term" value="F:glycosyltransferase activity"/>
    <property type="evidence" value="ECO:0007669"/>
    <property type="project" value="UniProtKB-KW"/>
</dbReference>
<evidence type="ECO:0000256" key="5">
    <source>
        <dbReference type="ARBA" id="ARBA00022533"/>
    </source>
</evidence>
<dbReference type="UniPathway" id="UPA00574">
    <property type="reaction ID" value="UER00637"/>
</dbReference>
<dbReference type="EMBL" id="MCFC01000024">
    <property type="protein sequence ID" value="ORY29672.1"/>
    <property type="molecule type" value="Genomic_DNA"/>
</dbReference>
<comment type="cofactor">
    <cofactor evidence="1">
        <name>Mg(2+)</name>
        <dbReference type="ChEBI" id="CHEBI:18420"/>
    </cofactor>
</comment>
<evidence type="ECO:0000313" key="15">
    <source>
        <dbReference type="Proteomes" id="UP000193986"/>
    </source>
</evidence>
<evidence type="ECO:0000256" key="6">
    <source>
        <dbReference type="ARBA" id="ARBA00022676"/>
    </source>
</evidence>
<dbReference type="PRINTS" id="PR00988">
    <property type="entry name" value="URIDINKINASE"/>
</dbReference>
<organism evidence="14 15">
    <name type="scientific">Naematelia encephala</name>
    <dbReference type="NCBI Taxonomy" id="71784"/>
    <lineage>
        <taxon>Eukaryota</taxon>
        <taxon>Fungi</taxon>
        <taxon>Dikarya</taxon>
        <taxon>Basidiomycota</taxon>
        <taxon>Agaricomycotina</taxon>
        <taxon>Tremellomycetes</taxon>
        <taxon>Tremellales</taxon>
        <taxon>Naemateliaceae</taxon>
        <taxon>Naematelia</taxon>
    </lineage>
</organism>
<evidence type="ECO:0000256" key="7">
    <source>
        <dbReference type="ARBA" id="ARBA00022679"/>
    </source>
</evidence>
<comment type="pathway">
    <text evidence="2">Pyrimidine metabolism; UMP biosynthesis via salvage pathway; UMP from uridine: step 1/1.</text>
</comment>
<sequence length="600" mass="66178">MATEHPSRRQRLGNKSQAARGLGSKAKNVVMASHGRAPWYGPDGKNVEAYVIGIAGGSASGKTYVARAILSALDYIPTVLILSQDSFYKKHTPEEIVSAFDNDLDLDHPDAIDMELFVKSLRDLKQGRATEIPVYSFVQHQRLPEKQYIYGASVIIVEGIMAMQSPELRSLYDLKVFVNCDSDLMLARRLRRDIVERGRDVEGILNQYLRFVKNSYDNFVQPSSKFADIIVPGSSNNTAVELLVAHVKRQLDSRSLRFRNMLGRPGSEDEPELNGISGHPDEEALVLLEQKPQLLGLLTILRDRETQRGDFIFYADRLSTLIVEKALSLIPYQPKNIRTPVGSNYAGVAPTDEYLVGISILRSGGPFANGLRRVIRDVPIGAMLIQSDPKTGEPLLLSSDLPGCIKSRETSGNVRALLLDSQLGTGAASLMAIRVLLDHGVPESNIMFLAFLISRRGLASVHRAFPAVKIVTAAIDTGLQEMHFPLTNSNLVIGEAAGEADFAVRVVGDTADVNDDDDDDDDEQVEGYKVDVDHKGNERFRMPVNGNTEGLKFSRKGRRESTVTEKRAWVVTPGLSPFHITSLPSHKSPLKERETERALG</sequence>
<evidence type="ECO:0000256" key="2">
    <source>
        <dbReference type="ARBA" id="ARBA00004690"/>
    </source>
</evidence>
<evidence type="ECO:0000313" key="14">
    <source>
        <dbReference type="EMBL" id="ORY29672.1"/>
    </source>
</evidence>
<accession>A0A1Y2B4A0</accession>
<dbReference type="GO" id="GO:0016301">
    <property type="term" value="F:kinase activity"/>
    <property type="evidence" value="ECO:0007669"/>
    <property type="project" value="UniProtKB-KW"/>
</dbReference>
<keyword evidence="10" id="KW-0342">GTP-binding</keyword>
<comment type="similarity">
    <text evidence="4">Belongs to the UPRTase family.</text>
</comment>
<evidence type="ECO:0000256" key="1">
    <source>
        <dbReference type="ARBA" id="ARBA00001946"/>
    </source>
</evidence>
<dbReference type="STRING" id="71784.A0A1Y2B4A0"/>
<dbReference type="InterPro" id="IPR027417">
    <property type="entry name" value="P-loop_NTPase"/>
</dbReference>
<feature type="region of interest" description="Disordered" evidence="11">
    <location>
        <begin position="1"/>
        <end position="25"/>
    </location>
</feature>
<dbReference type="PANTHER" id="PTHR10285">
    <property type="entry name" value="URIDINE KINASE"/>
    <property type="match status" value="1"/>
</dbReference>
<keyword evidence="8" id="KW-0547">Nucleotide-binding</keyword>
<protein>
    <submittedName>
        <fullName evidence="14">Uridine kinase family-domain-containing protein</fullName>
    </submittedName>
</protein>
<dbReference type="FunFam" id="3.40.50.300:FF:002070">
    <property type="entry name" value="Uridine kinase"/>
    <property type="match status" value="1"/>
</dbReference>
<evidence type="ECO:0000256" key="11">
    <source>
        <dbReference type="SAM" id="MobiDB-lite"/>
    </source>
</evidence>
<dbReference type="Pfam" id="PF14681">
    <property type="entry name" value="UPRTase"/>
    <property type="match status" value="1"/>
</dbReference>
<keyword evidence="5" id="KW-0021">Allosteric enzyme</keyword>
<evidence type="ECO:0000256" key="3">
    <source>
        <dbReference type="ARBA" id="ARBA00005180"/>
    </source>
</evidence>
<dbReference type="NCBIfam" id="NF004018">
    <property type="entry name" value="PRK05480.1"/>
    <property type="match status" value="1"/>
</dbReference>
<evidence type="ECO:0000256" key="9">
    <source>
        <dbReference type="ARBA" id="ARBA00022777"/>
    </source>
</evidence>
<dbReference type="CDD" id="cd06223">
    <property type="entry name" value="PRTases_typeI"/>
    <property type="match status" value="1"/>
</dbReference>
<dbReference type="SUPFAM" id="SSF52540">
    <property type="entry name" value="P-loop containing nucleoside triphosphate hydrolases"/>
    <property type="match status" value="1"/>
</dbReference>
<dbReference type="InterPro" id="IPR029057">
    <property type="entry name" value="PRTase-like"/>
</dbReference>
<keyword evidence="6" id="KW-0328">Glycosyltransferase</keyword>
<dbReference type="InterPro" id="IPR000764">
    <property type="entry name" value="Uridine_kinase-like"/>
</dbReference>
<feature type="region of interest" description="Disordered" evidence="11">
    <location>
        <begin position="544"/>
        <end position="564"/>
    </location>
</feature>
<dbReference type="CDD" id="cd02023">
    <property type="entry name" value="UMPK"/>
    <property type="match status" value="1"/>
</dbReference>
<feature type="domain" description="Phosphoribosyltransferase" evidence="13">
    <location>
        <begin position="290"/>
        <end position="484"/>
    </location>
</feature>
<dbReference type="Gene3D" id="3.40.50.2020">
    <property type="match status" value="1"/>
</dbReference>
<dbReference type="InterPro" id="IPR000836">
    <property type="entry name" value="PRTase_dom"/>
</dbReference>
<keyword evidence="15" id="KW-1185">Reference proteome</keyword>
<dbReference type="FunCoup" id="A0A1Y2B4A0">
    <property type="interactions" value="445"/>
</dbReference>
<proteinExistence type="inferred from homology"/>
<comment type="pathway">
    <text evidence="3">Pyrimidine metabolism; UMP biosynthesis via salvage pathway; UMP from uracil: step 1/1.</text>
</comment>
<feature type="region of interest" description="Disordered" evidence="11">
    <location>
        <begin position="578"/>
        <end position="600"/>
    </location>
</feature>